<protein>
    <submittedName>
        <fullName evidence="2">Uncharacterized protein</fullName>
    </submittedName>
</protein>
<feature type="transmembrane region" description="Helical" evidence="1">
    <location>
        <begin position="63"/>
        <end position="83"/>
    </location>
</feature>
<gene>
    <name evidence="2" type="ORF">B9Z19DRAFT_793361</name>
</gene>
<sequence>MGGWEGWETSNLMKERVWVVHVKQMESKPFPICPSPSILIACPPFLLIRFLHILPPRPTSLRFALSLLAYQTFLFSFPLYLLFPNTVPLHFSLIPLPSSFPITTLSVSSLLFAIHSFTITTLFFSLSISLARAAATLSGSPTTPHTLLLSNCDQPSANERNFCTAARRHSLLALPPSPYHPCRAFSLGPRWPCPFLQLPLYITAVPGLDCLALRPLTHSLSTQSCHSFCPSGFFCWFYITPFLTIRHSRSFASIYR</sequence>
<name>A0A2T6ZWA9_TUBBO</name>
<keyword evidence="1" id="KW-0812">Transmembrane</keyword>
<proteinExistence type="predicted"/>
<dbReference type="EMBL" id="NESQ01000083">
    <property type="protein sequence ID" value="PUU79724.1"/>
    <property type="molecule type" value="Genomic_DNA"/>
</dbReference>
<keyword evidence="1" id="KW-1133">Transmembrane helix</keyword>
<feature type="transmembrane region" description="Helical" evidence="1">
    <location>
        <begin position="103"/>
        <end position="124"/>
    </location>
</feature>
<organism evidence="2 3">
    <name type="scientific">Tuber borchii</name>
    <name type="common">White truffle</name>
    <dbReference type="NCBI Taxonomy" id="42251"/>
    <lineage>
        <taxon>Eukaryota</taxon>
        <taxon>Fungi</taxon>
        <taxon>Dikarya</taxon>
        <taxon>Ascomycota</taxon>
        <taxon>Pezizomycotina</taxon>
        <taxon>Pezizomycetes</taxon>
        <taxon>Pezizales</taxon>
        <taxon>Tuberaceae</taxon>
        <taxon>Tuber</taxon>
    </lineage>
</organism>
<comment type="caution">
    <text evidence="2">The sequence shown here is derived from an EMBL/GenBank/DDBJ whole genome shotgun (WGS) entry which is preliminary data.</text>
</comment>
<dbReference type="AlphaFoldDB" id="A0A2T6ZWA9"/>
<accession>A0A2T6ZWA9</accession>
<evidence type="ECO:0000256" key="1">
    <source>
        <dbReference type="SAM" id="Phobius"/>
    </source>
</evidence>
<reference evidence="2 3" key="1">
    <citation type="submission" date="2017-04" db="EMBL/GenBank/DDBJ databases">
        <title>Draft genome sequence of Tuber borchii Vittad., a whitish edible truffle.</title>
        <authorList>
            <consortium name="DOE Joint Genome Institute"/>
            <person name="Murat C."/>
            <person name="Kuo A."/>
            <person name="Barry K.W."/>
            <person name="Clum A."/>
            <person name="Dockter R.B."/>
            <person name="Fauchery L."/>
            <person name="Iotti M."/>
            <person name="Kohler A."/>
            <person name="Labutti K."/>
            <person name="Lindquist E.A."/>
            <person name="Lipzen A."/>
            <person name="Ohm R.A."/>
            <person name="Wang M."/>
            <person name="Grigoriev I.V."/>
            <person name="Zambonelli A."/>
            <person name="Martin F.M."/>
        </authorList>
    </citation>
    <scope>NUCLEOTIDE SEQUENCE [LARGE SCALE GENOMIC DNA]</scope>
    <source>
        <strain evidence="2 3">Tbo3840</strain>
    </source>
</reference>
<dbReference type="Proteomes" id="UP000244722">
    <property type="component" value="Unassembled WGS sequence"/>
</dbReference>
<feature type="transmembrane region" description="Helical" evidence="1">
    <location>
        <begin position="29"/>
        <end position="51"/>
    </location>
</feature>
<evidence type="ECO:0000313" key="2">
    <source>
        <dbReference type="EMBL" id="PUU79724.1"/>
    </source>
</evidence>
<keyword evidence="1" id="KW-0472">Membrane</keyword>
<evidence type="ECO:0000313" key="3">
    <source>
        <dbReference type="Proteomes" id="UP000244722"/>
    </source>
</evidence>
<keyword evidence="3" id="KW-1185">Reference proteome</keyword>